<protein>
    <submittedName>
        <fullName evidence="1">Transposase</fullName>
    </submittedName>
</protein>
<evidence type="ECO:0000313" key="1">
    <source>
        <dbReference type="EMBL" id="TRU54242.1"/>
    </source>
</evidence>
<dbReference type="InterPro" id="IPR052715">
    <property type="entry name" value="RAYT_transposase"/>
</dbReference>
<dbReference type="PANTHER" id="PTHR36966:SF1">
    <property type="entry name" value="REP-ASSOCIATED TYROSINE TRANSPOSASE"/>
    <property type="match status" value="1"/>
</dbReference>
<dbReference type="GO" id="GO:0043565">
    <property type="term" value="F:sequence-specific DNA binding"/>
    <property type="evidence" value="ECO:0007669"/>
    <property type="project" value="TreeGrafter"/>
</dbReference>
<dbReference type="GO" id="GO:0006313">
    <property type="term" value="P:DNA transposition"/>
    <property type="evidence" value="ECO:0007669"/>
    <property type="project" value="InterPro"/>
</dbReference>
<dbReference type="InterPro" id="IPR036515">
    <property type="entry name" value="Transposase_17_sf"/>
</dbReference>
<gene>
    <name evidence="1" type="ORF">EWV57_02115</name>
</gene>
<dbReference type="GO" id="GO:0004803">
    <property type="term" value="F:transposase activity"/>
    <property type="evidence" value="ECO:0007669"/>
    <property type="project" value="InterPro"/>
</dbReference>
<dbReference type="PANTHER" id="PTHR36966">
    <property type="entry name" value="REP-ASSOCIATED TYROSINE TRANSPOSASE"/>
    <property type="match status" value="1"/>
</dbReference>
<dbReference type="SUPFAM" id="SSF143422">
    <property type="entry name" value="Transposase IS200-like"/>
    <property type="match status" value="1"/>
</dbReference>
<dbReference type="Proteomes" id="UP000316958">
    <property type="component" value="Unassembled WGS sequence"/>
</dbReference>
<proteinExistence type="predicted"/>
<reference evidence="1 2" key="1">
    <citation type="submission" date="2019-01" db="EMBL/GenBank/DDBJ databases">
        <title>Coherence of Microcystis species and biogeography revealed through population genomics.</title>
        <authorList>
            <person name="Perez-Carrascal O.M."/>
            <person name="Terrat Y."/>
            <person name="Giani A."/>
            <person name="Fortin N."/>
            <person name="Tromas N."/>
            <person name="Shapiro B.J."/>
        </authorList>
    </citation>
    <scope>NUCLEOTIDE SEQUENCE [LARGE SCALE GENOMIC DNA]</scope>
    <source>
        <strain evidence="1">Ma_QC_Ch_20071001_S25D</strain>
    </source>
</reference>
<organism evidence="1 2">
    <name type="scientific">Microcystis aeruginosa Ma_QC_Ch_20071001_S25D</name>
    <dbReference type="NCBI Taxonomy" id="2486250"/>
    <lineage>
        <taxon>Bacteria</taxon>
        <taxon>Bacillati</taxon>
        <taxon>Cyanobacteriota</taxon>
        <taxon>Cyanophyceae</taxon>
        <taxon>Oscillatoriophycideae</taxon>
        <taxon>Chroococcales</taxon>
        <taxon>Microcystaceae</taxon>
        <taxon>Microcystis</taxon>
    </lineage>
</organism>
<name>A0A552G5H9_MICAE</name>
<dbReference type="NCBIfam" id="NF047646">
    <property type="entry name" value="REP_Tyr_transpos"/>
    <property type="match status" value="1"/>
</dbReference>
<dbReference type="EMBL" id="SFBE01000037">
    <property type="protein sequence ID" value="TRU54242.1"/>
    <property type="molecule type" value="Genomic_DNA"/>
</dbReference>
<accession>A0A552G5H9</accession>
<comment type="caution">
    <text evidence="1">The sequence shown here is derived from an EMBL/GenBank/DDBJ whole genome shotgun (WGS) entry which is preliminary data.</text>
</comment>
<sequence>MRQHHFKIDAIVILPDNIHALWILPETDADFSTGWRLIKSYFSRQCHSQYQGKISTSRQHKGEKAIWQRRFWEHQVRDGRQGRAYGDRTI</sequence>
<dbReference type="Gene3D" id="3.30.70.1290">
    <property type="entry name" value="Transposase IS200-like"/>
    <property type="match status" value="1"/>
</dbReference>
<evidence type="ECO:0000313" key="2">
    <source>
        <dbReference type="Proteomes" id="UP000316958"/>
    </source>
</evidence>
<dbReference type="AlphaFoldDB" id="A0A552G5H9"/>